<dbReference type="Pfam" id="PF12728">
    <property type="entry name" value="HTH_17"/>
    <property type="match status" value="1"/>
</dbReference>
<feature type="domain" description="Helix-turn-helix" evidence="1">
    <location>
        <begin position="6"/>
        <end position="54"/>
    </location>
</feature>
<evidence type="ECO:0000259" key="1">
    <source>
        <dbReference type="Pfam" id="PF12728"/>
    </source>
</evidence>
<gene>
    <name evidence="2" type="ORF">GA0070622_6323</name>
</gene>
<organism evidence="2 3">
    <name type="scientific">Micromonospora sediminicola</name>
    <dbReference type="NCBI Taxonomy" id="946078"/>
    <lineage>
        <taxon>Bacteria</taxon>
        <taxon>Bacillati</taxon>
        <taxon>Actinomycetota</taxon>
        <taxon>Actinomycetes</taxon>
        <taxon>Micromonosporales</taxon>
        <taxon>Micromonosporaceae</taxon>
        <taxon>Micromonospora</taxon>
    </lineage>
</organism>
<dbReference type="GO" id="GO:0003677">
    <property type="term" value="F:DNA binding"/>
    <property type="evidence" value="ECO:0007669"/>
    <property type="project" value="InterPro"/>
</dbReference>
<reference evidence="3" key="1">
    <citation type="submission" date="2016-06" db="EMBL/GenBank/DDBJ databases">
        <authorList>
            <person name="Varghese N."/>
            <person name="Submissions Spin"/>
        </authorList>
    </citation>
    <scope>NUCLEOTIDE SEQUENCE [LARGE SCALE GENOMIC DNA]</scope>
    <source>
        <strain evidence="3">DSM 45794</strain>
    </source>
</reference>
<dbReference type="InterPro" id="IPR041657">
    <property type="entry name" value="HTH_17"/>
</dbReference>
<dbReference type="NCBIfam" id="TIGR01764">
    <property type="entry name" value="excise"/>
    <property type="match status" value="1"/>
</dbReference>
<sequence>MEKLCYTPTEAAALLGVGRTKVYELIASGQIVSIRIGRSRRIPAKALRAFVEACQQEAA</sequence>
<evidence type="ECO:0000313" key="2">
    <source>
        <dbReference type="EMBL" id="SBT69203.1"/>
    </source>
</evidence>
<dbReference type="InterPro" id="IPR010093">
    <property type="entry name" value="SinI_DNA-bd"/>
</dbReference>
<protein>
    <submittedName>
        <fullName evidence="2">DNA binding domain-containing protein, excisionase family</fullName>
    </submittedName>
</protein>
<dbReference type="AlphaFoldDB" id="A0A1A9BJ33"/>
<name>A0A1A9BJ33_9ACTN</name>
<dbReference type="STRING" id="946078.GA0070622_6323"/>
<evidence type="ECO:0000313" key="3">
    <source>
        <dbReference type="Proteomes" id="UP000199558"/>
    </source>
</evidence>
<accession>A0A1A9BJ33</accession>
<keyword evidence="3" id="KW-1185">Reference proteome</keyword>
<dbReference type="RefSeq" id="WP_091583511.1">
    <property type="nucleotide sequence ID" value="NZ_FLRH01000004.1"/>
</dbReference>
<dbReference type="EMBL" id="FLRH01000004">
    <property type="protein sequence ID" value="SBT69203.1"/>
    <property type="molecule type" value="Genomic_DNA"/>
</dbReference>
<dbReference type="Proteomes" id="UP000199558">
    <property type="component" value="Unassembled WGS sequence"/>
</dbReference>
<proteinExistence type="predicted"/>